<keyword evidence="3" id="KW-1133">Transmembrane helix</keyword>
<keyword evidence="3" id="KW-0812">Transmembrane</keyword>
<dbReference type="Proteomes" id="UP000824151">
    <property type="component" value="Unassembled WGS sequence"/>
</dbReference>
<feature type="transmembrane region" description="Helical" evidence="3">
    <location>
        <begin position="6"/>
        <end position="39"/>
    </location>
</feature>
<comment type="caution">
    <text evidence="4">The sequence shown here is derived from an EMBL/GenBank/DDBJ whole genome shotgun (WGS) entry which is preliminary data.</text>
</comment>
<feature type="compositionally biased region" description="Acidic residues" evidence="2">
    <location>
        <begin position="94"/>
        <end position="108"/>
    </location>
</feature>
<feature type="transmembrane region" description="Helical" evidence="3">
    <location>
        <begin position="51"/>
        <end position="77"/>
    </location>
</feature>
<dbReference type="Gene3D" id="2.60.40.1240">
    <property type="match status" value="1"/>
</dbReference>
<feature type="compositionally biased region" description="Acidic residues" evidence="2">
    <location>
        <begin position="115"/>
        <end position="131"/>
    </location>
</feature>
<protein>
    <submittedName>
        <fullName evidence="4">DUF308 domain-containing protein</fullName>
    </submittedName>
</protein>
<reference evidence="4" key="1">
    <citation type="journal article" date="2021" name="PeerJ">
        <title>Extensive microbial diversity within the chicken gut microbiome revealed by metagenomics and culture.</title>
        <authorList>
            <person name="Gilroy R."/>
            <person name="Ravi A."/>
            <person name="Getino M."/>
            <person name="Pursley I."/>
            <person name="Horton D.L."/>
            <person name="Alikhan N.F."/>
            <person name="Baker D."/>
            <person name="Gharbi K."/>
            <person name="Hall N."/>
            <person name="Watson M."/>
            <person name="Adriaenssens E.M."/>
            <person name="Foster-Nyarko E."/>
            <person name="Jarju S."/>
            <person name="Secka A."/>
            <person name="Antonio M."/>
            <person name="Oren A."/>
            <person name="Chaudhuri R.R."/>
            <person name="La Ragione R."/>
            <person name="Hildebrand F."/>
            <person name="Pallen M.J."/>
        </authorList>
    </citation>
    <scope>NUCLEOTIDE SEQUENCE</scope>
    <source>
        <strain evidence="4">ChiHejej3B27-3195</strain>
    </source>
</reference>
<dbReference type="AlphaFoldDB" id="A0A9D1USL2"/>
<dbReference type="EMBL" id="DXGD01000212">
    <property type="protein sequence ID" value="HIW99646.1"/>
    <property type="molecule type" value="Genomic_DNA"/>
</dbReference>
<dbReference type="InterPro" id="IPR029050">
    <property type="entry name" value="Immunoprotect_excell_Ig-like"/>
</dbReference>
<keyword evidence="3" id="KW-0472">Membrane</keyword>
<name>A0A9D1USL2_9MICC</name>
<evidence type="ECO:0000256" key="2">
    <source>
        <dbReference type="SAM" id="MobiDB-lite"/>
    </source>
</evidence>
<accession>A0A9D1USL2</accession>
<proteinExistence type="predicted"/>
<evidence type="ECO:0000313" key="5">
    <source>
        <dbReference type="Proteomes" id="UP000824151"/>
    </source>
</evidence>
<evidence type="ECO:0000313" key="4">
    <source>
        <dbReference type="EMBL" id="HIW99646.1"/>
    </source>
</evidence>
<organism evidence="4 5">
    <name type="scientific">Candidatus Nesterenkonia stercoripullorum</name>
    <dbReference type="NCBI Taxonomy" id="2838701"/>
    <lineage>
        <taxon>Bacteria</taxon>
        <taxon>Bacillati</taxon>
        <taxon>Actinomycetota</taxon>
        <taxon>Actinomycetes</taxon>
        <taxon>Micrococcales</taxon>
        <taxon>Micrococcaceae</taxon>
        <taxon>Nesterenkonia</taxon>
    </lineage>
</organism>
<evidence type="ECO:0000256" key="3">
    <source>
        <dbReference type="SAM" id="Phobius"/>
    </source>
</evidence>
<reference evidence="4" key="2">
    <citation type="submission" date="2021-04" db="EMBL/GenBank/DDBJ databases">
        <authorList>
            <person name="Gilroy R."/>
        </authorList>
    </citation>
    <scope>NUCLEOTIDE SEQUENCE</scope>
    <source>
        <strain evidence="4">ChiHejej3B27-3195</strain>
    </source>
</reference>
<sequence>MLGIIALVVAIVGFIFACMPGALIVGWVLLPIAFVLALVGLLQRGKKRGSSITALIISIVGTVVGFIVFFAVVAGAFEESFGDDTSVSTPAESADADADGAADDDAGDDSGAAGTEEDDSAESADDDEAAADGEQGTRENPYPLGSQISTSDWTVTVNSVDFDADQAIAAENTFNDAAEEGFTYIMVDVTAEYTGSDPQGDTPWVSLAYVSAEGNTFDEMDSMAVVPDSFDQGSTLYEGASESGNKALIVPDEDIESGVLSVSAGLFGDTVFVAVD</sequence>
<feature type="region of interest" description="Disordered" evidence="2">
    <location>
        <begin position="82"/>
        <end position="149"/>
    </location>
</feature>
<gene>
    <name evidence="4" type="ORF">H9871_05840</name>
</gene>
<evidence type="ECO:0000256" key="1">
    <source>
        <dbReference type="ARBA" id="ARBA00022729"/>
    </source>
</evidence>
<keyword evidence="1" id="KW-0732">Signal</keyword>